<dbReference type="AlphaFoldDB" id="A0A975RMH8"/>
<feature type="region of interest" description="Disordered" evidence="1">
    <location>
        <begin position="1"/>
        <end position="47"/>
    </location>
</feature>
<accession>A0A975RMH8</accession>
<dbReference type="EMBL" id="CP076134">
    <property type="protein sequence ID" value="QWG13647.1"/>
    <property type="molecule type" value="Genomic_DNA"/>
</dbReference>
<feature type="compositionally biased region" description="Basic and acidic residues" evidence="1">
    <location>
        <begin position="16"/>
        <end position="34"/>
    </location>
</feature>
<name>A0A975RMH8_9BRAD</name>
<proteinExistence type="predicted"/>
<gene>
    <name evidence="2" type="ORF">KMZ29_02605</name>
</gene>
<dbReference type="Proteomes" id="UP000680839">
    <property type="component" value="Chromosome"/>
</dbReference>
<organism evidence="2 3">
    <name type="scientific">Bradyrhizobium sediminis</name>
    <dbReference type="NCBI Taxonomy" id="2840469"/>
    <lineage>
        <taxon>Bacteria</taxon>
        <taxon>Pseudomonadati</taxon>
        <taxon>Pseudomonadota</taxon>
        <taxon>Alphaproteobacteria</taxon>
        <taxon>Hyphomicrobiales</taxon>
        <taxon>Nitrobacteraceae</taxon>
        <taxon>Bradyrhizobium</taxon>
    </lineage>
</organism>
<protein>
    <submittedName>
        <fullName evidence="2">Uncharacterized protein</fullName>
    </submittedName>
</protein>
<sequence length="134" mass="15365">MANERPASWRMPSPKQMEKLAREAARQPDREKPEPGPGDPLPDELWDAVLADPRAAGRPPLPVQQCCLSEIPRHVLRVECMRCFRIIEIQKADAVKYYGPHAVWKDVGQRLLDQTCSNRTGRHEEDGCWPDWRG</sequence>
<evidence type="ECO:0000313" key="2">
    <source>
        <dbReference type="EMBL" id="QWG13647.1"/>
    </source>
</evidence>
<reference evidence="2" key="1">
    <citation type="submission" date="2021-06" db="EMBL/GenBank/DDBJ databases">
        <title>Bradyrhizobium sp. S2-20-1 Genome sequencing.</title>
        <authorList>
            <person name="Jin L."/>
        </authorList>
    </citation>
    <scope>NUCLEOTIDE SEQUENCE</scope>
    <source>
        <strain evidence="2">S2-20-1</strain>
    </source>
</reference>
<evidence type="ECO:0000313" key="3">
    <source>
        <dbReference type="Proteomes" id="UP000680839"/>
    </source>
</evidence>
<evidence type="ECO:0000256" key="1">
    <source>
        <dbReference type="SAM" id="MobiDB-lite"/>
    </source>
</evidence>